<gene>
    <name evidence="1" type="ORF">MM415A07077_0004</name>
    <name evidence="2" type="ORF">MM415B07037_0008</name>
    <name evidence="3" type="ORF">TM448B09010_0007</name>
</gene>
<dbReference type="AlphaFoldDB" id="A0A6M3Y617"/>
<accession>A0A6M3Y617</accession>
<dbReference type="EMBL" id="MT143448">
    <property type="protein sequence ID" value="QJA96947.1"/>
    <property type="molecule type" value="Genomic_DNA"/>
</dbReference>
<reference evidence="3" key="1">
    <citation type="submission" date="2020-03" db="EMBL/GenBank/DDBJ databases">
        <title>The deep terrestrial virosphere.</title>
        <authorList>
            <person name="Holmfeldt K."/>
            <person name="Nilsson E."/>
            <person name="Simone D."/>
            <person name="Lopez-Fernandez M."/>
            <person name="Wu X."/>
            <person name="de Brujin I."/>
            <person name="Lundin D."/>
            <person name="Andersson A."/>
            <person name="Bertilsson S."/>
            <person name="Dopson M."/>
        </authorList>
    </citation>
    <scope>NUCLEOTIDE SEQUENCE</scope>
    <source>
        <strain evidence="1">MM415A07077</strain>
        <strain evidence="2">MM415B07037</strain>
        <strain evidence="3">TM448B09010</strain>
    </source>
</reference>
<protein>
    <submittedName>
        <fullName evidence="3">Uncharacterized protein</fullName>
    </submittedName>
</protein>
<proteinExistence type="predicted"/>
<evidence type="ECO:0000313" key="2">
    <source>
        <dbReference type="EMBL" id="QJA96947.1"/>
    </source>
</evidence>
<evidence type="ECO:0000313" key="3">
    <source>
        <dbReference type="EMBL" id="QJI04474.1"/>
    </source>
</evidence>
<dbReference type="EMBL" id="MT141606">
    <property type="protein sequence ID" value="QJA68314.1"/>
    <property type="molecule type" value="Genomic_DNA"/>
</dbReference>
<name>A0A6M3Y617_9ZZZZ</name>
<evidence type="ECO:0000313" key="1">
    <source>
        <dbReference type="EMBL" id="QJA68314.1"/>
    </source>
</evidence>
<dbReference type="EMBL" id="MT145183">
    <property type="protein sequence ID" value="QJI04474.1"/>
    <property type="molecule type" value="Genomic_DNA"/>
</dbReference>
<sequence length="101" mass="11079">MEYTKGDWKVTDTNKQGFSGVFIASNKDNILATISGTPYCSQEEHANAHRIVTAVNAFDDMYEALKEIKQICAGGAYEENIERQIIAGKCFIALAKAEGKS</sequence>
<organism evidence="3">
    <name type="scientific">viral metagenome</name>
    <dbReference type="NCBI Taxonomy" id="1070528"/>
    <lineage>
        <taxon>unclassified sequences</taxon>
        <taxon>metagenomes</taxon>
        <taxon>organismal metagenomes</taxon>
    </lineage>
</organism>